<evidence type="ECO:0000256" key="4">
    <source>
        <dbReference type="ARBA" id="ARBA00022741"/>
    </source>
</evidence>
<dbReference type="InterPro" id="IPR014729">
    <property type="entry name" value="Rossmann-like_a/b/a_fold"/>
</dbReference>
<dbReference type="GO" id="GO:0005524">
    <property type="term" value="F:ATP binding"/>
    <property type="evidence" value="ECO:0007669"/>
    <property type="project" value="UniProtKB-UniRule"/>
</dbReference>
<dbReference type="SMART" id="SM00220">
    <property type="entry name" value="S_TKc"/>
    <property type="match status" value="1"/>
</dbReference>
<feature type="binding site" evidence="8">
    <location>
        <position position="470"/>
    </location>
    <ligand>
        <name>ATP</name>
        <dbReference type="ChEBI" id="CHEBI:30616"/>
    </ligand>
</feature>
<evidence type="ECO:0000256" key="7">
    <source>
        <dbReference type="ARBA" id="ARBA00022840"/>
    </source>
</evidence>
<protein>
    <recommendedName>
        <fullName evidence="2">RING-type E3 ubiquitin transferase</fullName>
        <ecNumber evidence="2">2.3.2.27</ecNumber>
    </recommendedName>
</protein>
<dbReference type="PROSITE" id="PS50011">
    <property type="entry name" value="PROTEIN_KINASE_DOM"/>
    <property type="match status" value="1"/>
</dbReference>
<keyword evidence="7 8" id="KW-0067">ATP-binding</keyword>
<organism evidence="11 12">
    <name type="scientific">Castanea mollissima</name>
    <name type="common">Chinese chestnut</name>
    <dbReference type="NCBI Taxonomy" id="60419"/>
    <lineage>
        <taxon>Eukaryota</taxon>
        <taxon>Viridiplantae</taxon>
        <taxon>Streptophyta</taxon>
        <taxon>Embryophyta</taxon>
        <taxon>Tracheophyta</taxon>
        <taxon>Spermatophyta</taxon>
        <taxon>Magnoliopsida</taxon>
        <taxon>eudicotyledons</taxon>
        <taxon>Gunneridae</taxon>
        <taxon>Pentapetalae</taxon>
        <taxon>rosids</taxon>
        <taxon>fabids</taxon>
        <taxon>Fagales</taxon>
        <taxon>Fagaceae</taxon>
        <taxon>Castanea</taxon>
    </lineage>
</organism>
<evidence type="ECO:0000256" key="2">
    <source>
        <dbReference type="ARBA" id="ARBA00012483"/>
    </source>
</evidence>
<dbReference type="PANTHER" id="PTHR45647">
    <property type="entry name" value="OS02G0152300 PROTEIN"/>
    <property type="match status" value="1"/>
</dbReference>
<dbReference type="GO" id="GO:0061630">
    <property type="term" value="F:ubiquitin protein ligase activity"/>
    <property type="evidence" value="ECO:0007669"/>
    <property type="project" value="UniProtKB-EC"/>
</dbReference>
<dbReference type="OrthoDB" id="4062651at2759"/>
<evidence type="ECO:0000256" key="5">
    <source>
        <dbReference type="ARBA" id="ARBA00022777"/>
    </source>
</evidence>
<evidence type="ECO:0000256" key="8">
    <source>
        <dbReference type="PROSITE-ProRule" id="PRU10141"/>
    </source>
</evidence>
<dbReference type="EC" id="2.3.2.27" evidence="2"/>
<dbReference type="Pfam" id="PF00069">
    <property type="entry name" value="Pkinase"/>
    <property type="match status" value="1"/>
</dbReference>
<dbReference type="Gene3D" id="1.10.510.10">
    <property type="entry name" value="Transferase(Phosphotransferase) domain 1"/>
    <property type="match status" value="1"/>
</dbReference>
<name>A0A8J4VNT6_9ROSI</name>
<dbReference type="AlphaFoldDB" id="A0A8J4VNT6"/>
<comment type="caution">
    <text evidence="11">The sequence shown here is derived from an EMBL/GenBank/DDBJ whole genome shotgun (WGS) entry which is preliminary data.</text>
</comment>
<keyword evidence="4 8" id="KW-0547">Nucleotide-binding</keyword>
<dbReference type="Gene3D" id="3.30.200.20">
    <property type="entry name" value="Phosphorylase Kinase, domain 1"/>
    <property type="match status" value="1"/>
</dbReference>
<keyword evidence="12" id="KW-1185">Reference proteome</keyword>
<evidence type="ECO:0000256" key="3">
    <source>
        <dbReference type="ARBA" id="ARBA00022679"/>
    </source>
</evidence>
<gene>
    <name evidence="11" type="ORF">CMV_008901</name>
</gene>
<sequence length="722" mass="80499">MAVASPMPASSQIGFHHFGAPMVEAYGQEIMELPVAPRISEEKIYVAVGDIVKESILTIAWALQKSKGKKICLLHVLQPSQTIPLMGTRFPASSLEEEQVKAHRKTEMENMLKTLNRYLLICRQIGVQVGVVHTAMESIEKGIVDLISKHGIKKLVMGAAADKNYSRKLKDLKSKKAIYVRQKAPAYCHIQFICKGHLIYTREGSLLNGADVKAGSLLPEERTPNASDYIQGSVTDGDVSVALIDELDEERCADECNGSLSIRSPLTRSSTVGVSPLSLQRKPNMITDESISGAHGTVDGDIYRTLYNQLQQVMAEAESAKREAFQATLKCRKAERDANEAIRKVKGSESSYAEDLKCKKEMEKVLAKERAELEKVKHERDQVMRELQIYKRERDEMQMERDTALKEVEELRRKQGVVPSCTCMPQFFSEFPFSEIKEATRNFDPFLIIGQGGYGNIFKCFLRCTQVAIKVLLPGSSQGPSEFHQEVNVLSKLKHPNLIKLIGSCPEVHALIYELLPNGSLEDRLNCRNNTPPLSWQTRIRLATELCSVLVFLHSHNIVHADLKPSNILLDASFIGKLSDFGICRILHDSSSDTTLCHRTIQKGTLAYMDPEFIHTGVLTIKSDVYSFGIILLQLLTGRSAFGIKKEVEYAINTGNLKALLDPSAGDWPFVQAEQLGRLALKCCDMYRKCRPDLGSEVWQVLQIQTMRATSCGGSSSFSLDS</sequence>
<dbReference type="PROSITE" id="PS00107">
    <property type="entry name" value="PROTEIN_KINASE_ATP"/>
    <property type="match status" value="1"/>
</dbReference>
<keyword evidence="3" id="KW-0808">Transferase</keyword>
<reference evidence="11" key="1">
    <citation type="submission" date="2020-03" db="EMBL/GenBank/DDBJ databases">
        <title>Castanea mollissima Vanexum genome sequencing.</title>
        <authorList>
            <person name="Staton M."/>
        </authorList>
    </citation>
    <scope>NUCLEOTIDE SEQUENCE</scope>
    <source>
        <tissue evidence="11">Leaf</tissue>
    </source>
</reference>
<keyword evidence="6" id="KW-0833">Ubl conjugation pathway</keyword>
<dbReference type="EMBL" id="JRKL02000955">
    <property type="protein sequence ID" value="KAF3967048.1"/>
    <property type="molecule type" value="Genomic_DNA"/>
</dbReference>
<dbReference type="PANTHER" id="PTHR45647:SF100">
    <property type="entry name" value="U-BOX DOMAIN-CONTAINING PROTEIN 33"/>
    <property type="match status" value="1"/>
</dbReference>
<dbReference type="PROSITE" id="PS00108">
    <property type="entry name" value="PROTEIN_KINASE_ST"/>
    <property type="match status" value="1"/>
</dbReference>
<evidence type="ECO:0000256" key="1">
    <source>
        <dbReference type="ARBA" id="ARBA00000900"/>
    </source>
</evidence>
<dbReference type="GO" id="GO:0004672">
    <property type="term" value="F:protein kinase activity"/>
    <property type="evidence" value="ECO:0007669"/>
    <property type="project" value="InterPro"/>
</dbReference>
<evidence type="ECO:0000313" key="11">
    <source>
        <dbReference type="EMBL" id="KAF3967048.1"/>
    </source>
</evidence>
<evidence type="ECO:0000256" key="9">
    <source>
        <dbReference type="SAM" id="Coils"/>
    </source>
</evidence>
<accession>A0A8J4VNT6</accession>
<evidence type="ECO:0000256" key="6">
    <source>
        <dbReference type="ARBA" id="ARBA00022786"/>
    </source>
</evidence>
<dbReference type="SUPFAM" id="SSF56112">
    <property type="entry name" value="Protein kinase-like (PK-like)"/>
    <property type="match status" value="1"/>
</dbReference>
<dbReference type="InterPro" id="IPR008271">
    <property type="entry name" value="Ser/Thr_kinase_AS"/>
</dbReference>
<feature type="domain" description="Protein kinase" evidence="10">
    <location>
        <begin position="443"/>
        <end position="707"/>
    </location>
</feature>
<keyword evidence="5" id="KW-0418">Kinase</keyword>
<dbReference type="InterPro" id="IPR000719">
    <property type="entry name" value="Prot_kinase_dom"/>
</dbReference>
<evidence type="ECO:0000313" key="12">
    <source>
        <dbReference type="Proteomes" id="UP000737018"/>
    </source>
</evidence>
<keyword evidence="9" id="KW-0175">Coiled coil</keyword>
<comment type="catalytic activity">
    <reaction evidence="1">
        <text>S-ubiquitinyl-[E2 ubiquitin-conjugating enzyme]-L-cysteine + [acceptor protein]-L-lysine = [E2 ubiquitin-conjugating enzyme]-L-cysteine + N(6)-ubiquitinyl-[acceptor protein]-L-lysine.</text>
        <dbReference type="EC" id="2.3.2.27"/>
    </reaction>
</comment>
<dbReference type="InterPro" id="IPR011009">
    <property type="entry name" value="Kinase-like_dom_sf"/>
</dbReference>
<dbReference type="Proteomes" id="UP000737018">
    <property type="component" value="Unassembled WGS sequence"/>
</dbReference>
<proteinExistence type="predicted"/>
<evidence type="ECO:0000259" key="10">
    <source>
        <dbReference type="PROSITE" id="PS50011"/>
    </source>
</evidence>
<dbReference type="Gene3D" id="3.40.50.620">
    <property type="entry name" value="HUPs"/>
    <property type="match status" value="1"/>
</dbReference>
<dbReference type="InterPro" id="IPR017441">
    <property type="entry name" value="Protein_kinase_ATP_BS"/>
</dbReference>
<dbReference type="CDD" id="cd01989">
    <property type="entry name" value="USP_STK_Ubox_N"/>
    <property type="match status" value="1"/>
</dbReference>
<feature type="coiled-coil region" evidence="9">
    <location>
        <begin position="303"/>
        <end position="414"/>
    </location>
</feature>
<dbReference type="SUPFAM" id="SSF52402">
    <property type="entry name" value="Adenine nucleotide alpha hydrolases-like"/>
    <property type="match status" value="1"/>
</dbReference>
<dbReference type="InterPro" id="IPR051348">
    <property type="entry name" value="U-box_ubiquitin_ligases"/>
</dbReference>